<evidence type="ECO:0000313" key="6">
    <source>
        <dbReference type="EMBL" id="KYC52149.1"/>
    </source>
</evidence>
<protein>
    <submittedName>
        <fullName evidence="6">FG-GAP repeat protein</fullName>
    </submittedName>
</protein>
<feature type="domain" description="Lambda-carrageenase beta-propeller" evidence="5">
    <location>
        <begin position="41"/>
        <end position="128"/>
    </location>
</feature>
<evidence type="ECO:0000256" key="2">
    <source>
        <dbReference type="ARBA" id="ARBA00022692"/>
    </source>
</evidence>
<dbReference type="Proteomes" id="UP000075398">
    <property type="component" value="Unassembled WGS sequence"/>
</dbReference>
<evidence type="ECO:0000313" key="7">
    <source>
        <dbReference type="Proteomes" id="UP000075398"/>
    </source>
</evidence>
<comment type="subcellular location">
    <subcellularLocation>
        <location evidence="1">Membrane</location>
        <topology evidence="1">Single-pass membrane protein</topology>
    </subcellularLocation>
</comment>
<dbReference type="Pfam" id="PF25292">
    <property type="entry name" value="Beta-prop_CGLA"/>
    <property type="match status" value="2"/>
</dbReference>
<dbReference type="InterPro" id="IPR015943">
    <property type="entry name" value="WD40/YVTN_repeat-like_dom_sf"/>
</dbReference>
<dbReference type="InterPro" id="IPR057420">
    <property type="entry name" value="Beta-prop_CGLA"/>
</dbReference>
<dbReference type="AlphaFoldDB" id="A0A150J4J4"/>
<feature type="domain" description="Lambda-carrageenase beta-propeller" evidence="5">
    <location>
        <begin position="280"/>
        <end position="346"/>
    </location>
</feature>
<dbReference type="InterPro" id="IPR011047">
    <property type="entry name" value="Quinoprotein_ADH-like_sf"/>
</dbReference>
<dbReference type="EMBL" id="LNGC01000032">
    <property type="protein sequence ID" value="KYC52149.1"/>
    <property type="molecule type" value="Genomic_DNA"/>
</dbReference>
<dbReference type="PANTHER" id="PTHR21419:SF23">
    <property type="entry name" value="PROTEIN DEFECTIVE IN EXINE FORMATION 1"/>
    <property type="match status" value="1"/>
</dbReference>
<evidence type="ECO:0000256" key="3">
    <source>
        <dbReference type="ARBA" id="ARBA00022989"/>
    </source>
</evidence>
<evidence type="ECO:0000256" key="4">
    <source>
        <dbReference type="ARBA" id="ARBA00023136"/>
    </source>
</evidence>
<accession>A0A150J4J4</accession>
<comment type="caution">
    <text evidence="6">The sequence shown here is derived from an EMBL/GenBank/DDBJ whole genome shotgun (WGS) entry which is preliminary data.</text>
</comment>
<dbReference type="GO" id="GO:0016020">
    <property type="term" value="C:membrane"/>
    <property type="evidence" value="ECO:0007669"/>
    <property type="project" value="UniProtKB-SubCell"/>
</dbReference>
<reference evidence="6 7" key="1">
    <citation type="journal article" date="2016" name="ISME J.">
        <title>Chasing the elusive Euryarchaeota class WSA2: genomes reveal a uniquely fastidious methyl-reducing methanogen.</title>
        <authorList>
            <person name="Nobu M.K."/>
            <person name="Narihiro T."/>
            <person name="Kuroda K."/>
            <person name="Mei R."/>
            <person name="Liu W.T."/>
        </authorList>
    </citation>
    <scope>NUCLEOTIDE SEQUENCE [LARGE SCALE GENOMIC DNA]</scope>
    <source>
        <strain evidence="6">U1lsi0528_Bin055</strain>
    </source>
</reference>
<keyword evidence="2" id="KW-0812">Transmembrane</keyword>
<dbReference type="SUPFAM" id="SSF50998">
    <property type="entry name" value="Quinoprotein alcohol dehydrogenase-like"/>
    <property type="match status" value="1"/>
</dbReference>
<dbReference type="PANTHER" id="PTHR21419">
    <property type="match status" value="1"/>
</dbReference>
<sequence length="446" mass="50955">MKFKIIAILTILLFSMGTISSAMSLEFESNTIYKDEFDILKVMANDIDGDGNYEILAYTAGKKFLCLDDKGNTNWTLDSNNSFSMIKIMDIYDSTENEIILGTENRVLSKKEIFNALVYFLDSKGNEIAIIPILGSVLDLDIGDVDSNGSYETLVGADDGNVYLFDESLNLLWNYKTRGYNFRTLIVDLNEDGINEVMIVSWDNTYLLNGLGKLTNSYETKHILRDLHLDRYNNMIHVSRWFREDSQTWKGTVVYSLNRNLAQMWEFRTETESSASTFFDVNNDGRDELILAGTKGEIIILDSKGIFLKRFDLPDRIFRIEVMKEGNINYIVAGSKDNNLYFIDYNTGNIEYKFPTQGWVETFFISDINKDGKQDIIVGSNDNKIYLLLQQKEVIANAEEENKTVIDKPPEVEQPKTEPKNVPFEEVGILGGTLMGAIYLAIRKRR</sequence>
<dbReference type="InterPro" id="IPR045232">
    <property type="entry name" value="FAM234"/>
</dbReference>
<keyword evidence="4" id="KW-0472">Membrane</keyword>
<keyword evidence="3" id="KW-1133">Transmembrane helix</keyword>
<gene>
    <name evidence="6" type="ORF">AMQ22_00967</name>
</gene>
<evidence type="ECO:0000256" key="1">
    <source>
        <dbReference type="ARBA" id="ARBA00004167"/>
    </source>
</evidence>
<dbReference type="Gene3D" id="2.130.10.10">
    <property type="entry name" value="YVTN repeat-like/Quinoprotein amine dehydrogenase"/>
    <property type="match status" value="1"/>
</dbReference>
<proteinExistence type="predicted"/>
<evidence type="ECO:0000259" key="5">
    <source>
        <dbReference type="Pfam" id="PF25292"/>
    </source>
</evidence>
<name>A0A150J4J4_9EURY</name>
<dbReference type="STRING" id="1705564.APG08_00628"/>
<organism evidence="6 7">
    <name type="scientific">Candidatus Methanofastidiosum methylothiophilum</name>
    <dbReference type="NCBI Taxonomy" id="1705564"/>
    <lineage>
        <taxon>Archaea</taxon>
        <taxon>Methanobacteriati</taxon>
        <taxon>Methanobacteriota</taxon>
        <taxon>Stenosarchaea group</taxon>
        <taxon>Candidatus Methanofastidiosia</taxon>
        <taxon>Candidatus Methanofastidiosales</taxon>
        <taxon>Candidatus Methanofastidiosaceae</taxon>
        <taxon>Candidatus Methanofastidiosum</taxon>
    </lineage>
</organism>